<dbReference type="EMBL" id="JAHHIF010000005">
    <property type="protein sequence ID" value="MBW4543767.1"/>
    <property type="molecule type" value="Genomic_DNA"/>
</dbReference>
<dbReference type="Proteomes" id="UP000753908">
    <property type="component" value="Unassembled WGS sequence"/>
</dbReference>
<dbReference type="AlphaFoldDB" id="A0A951PIU3"/>
<reference evidence="1" key="1">
    <citation type="submission" date="2021-05" db="EMBL/GenBank/DDBJ databases">
        <authorList>
            <person name="Pietrasiak N."/>
            <person name="Ward R."/>
            <person name="Stajich J.E."/>
            <person name="Kurbessoian T."/>
        </authorList>
    </citation>
    <scope>NUCLEOTIDE SEQUENCE</scope>
    <source>
        <strain evidence="1">CPER-KK1</strain>
    </source>
</reference>
<comment type="caution">
    <text evidence="1">The sequence shown here is derived from an EMBL/GenBank/DDBJ whole genome shotgun (WGS) entry which is preliminary data.</text>
</comment>
<reference evidence="1" key="2">
    <citation type="journal article" date="2022" name="Microbiol. Resour. Announc.">
        <title>Metagenome Sequencing to Explore Phylogenomics of Terrestrial Cyanobacteria.</title>
        <authorList>
            <person name="Ward R.D."/>
            <person name="Stajich J.E."/>
            <person name="Johansen J.R."/>
            <person name="Huntemann M."/>
            <person name="Clum A."/>
            <person name="Foster B."/>
            <person name="Foster B."/>
            <person name="Roux S."/>
            <person name="Palaniappan K."/>
            <person name="Varghese N."/>
            <person name="Mukherjee S."/>
            <person name="Reddy T.B.K."/>
            <person name="Daum C."/>
            <person name="Copeland A."/>
            <person name="Chen I.A."/>
            <person name="Ivanova N.N."/>
            <person name="Kyrpides N.C."/>
            <person name="Shapiro N."/>
            <person name="Eloe-Fadrosh E.A."/>
            <person name="Pietrasiak N."/>
        </authorList>
    </citation>
    <scope>NUCLEOTIDE SEQUENCE</scope>
    <source>
        <strain evidence="1">CPER-KK1</strain>
    </source>
</reference>
<evidence type="ECO:0000313" key="2">
    <source>
        <dbReference type="Proteomes" id="UP000753908"/>
    </source>
</evidence>
<proteinExistence type="predicted"/>
<name>A0A951PIU3_9CYAN</name>
<evidence type="ECO:0000313" key="1">
    <source>
        <dbReference type="EMBL" id="MBW4543767.1"/>
    </source>
</evidence>
<organism evidence="1 2">
    <name type="scientific">Symplocastrum torsivum CPER-KK1</name>
    <dbReference type="NCBI Taxonomy" id="450513"/>
    <lineage>
        <taxon>Bacteria</taxon>
        <taxon>Bacillati</taxon>
        <taxon>Cyanobacteriota</taxon>
        <taxon>Cyanophyceae</taxon>
        <taxon>Oscillatoriophycideae</taxon>
        <taxon>Oscillatoriales</taxon>
        <taxon>Microcoleaceae</taxon>
        <taxon>Symplocastrum</taxon>
    </lineage>
</organism>
<protein>
    <submittedName>
        <fullName evidence="1">Uncharacterized protein</fullName>
    </submittedName>
</protein>
<gene>
    <name evidence="1" type="ORF">KME25_04865</name>
</gene>
<accession>A0A951PIU3</accession>
<sequence length="107" mass="12173">MSFHEQNIEAFIQLLKNQRSLFSAQHRASLDKLAATLPDDEEKISEAIASWYEQHPKILDAQLDTLNTLLTNEINVSRAIARTDSSASDEEENYRKKLIDAIKTSAR</sequence>